<evidence type="ECO:0000313" key="2">
    <source>
        <dbReference type="Proteomes" id="UP000054845"/>
    </source>
</evidence>
<name>A0A0P1BE59_9BASI</name>
<sequence length="109" mass="11800">MFVCAISDKAPGNCSIEKMVGWQTSTCSFSAHAGVVVTPNNVRSLAWRLANSNKRSPPLFHGAYSVSGFGIRSSLVKPALGVPQSNVYLAPLLEELKMHPTVHGLHLRR</sequence>
<dbReference type="Proteomes" id="UP000054845">
    <property type="component" value="Unassembled WGS sequence"/>
</dbReference>
<protein>
    <submittedName>
        <fullName evidence="1">Uncharacterized protein</fullName>
    </submittedName>
</protein>
<dbReference type="AlphaFoldDB" id="A0A0P1BE59"/>
<keyword evidence="2" id="KW-1185">Reference proteome</keyword>
<evidence type="ECO:0000313" key="1">
    <source>
        <dbReference type="EMBL" id="CEH14133.1"/>
    </source>
</evidence>
<dbReference type="EMBL" id="CCYA01000240">
    <property type="protein sequence ID" value="CEH14133.1"/>
    <property type="molecule type" value="Genomic_DNA"/>
</dbReference>
<accession>A0A0P1BE59</accession>
<reference evidence="1 2" key="1">
    <citation type="submission" date="2014-09" db="EMBL/GenBank/DDBJ databases">
        <authorList>
            <person name="Magalhaes I.L.F."/>
            <person name="Oliveira U."/>
            <person name="Santos F.R."/>
            <person name="Vidigal T.H.D.A."/>
            <person name="Brescovit A.D."/>
            <person name="Santos A.J."/>
        </authorList>
    </citation>
    <scope>NUCLEOTIDE SEQUENCE [LARGE SCALE GENOMIC DNA]</scope>
</reference>
<organism evidence="1 2">
    <name type="scientific">Ceraceosorus bombacis</name>
    <dbReference type="NCBI Taxonomy" id="401625"/>
    <lineage>
        <taxon>Eukaryota</taxon>
        <taxon>Fungi</taxon>
        <taxon>Dikarya</taxon>
        <taxon>Basidiomycota</taxon>
        <taxon>Ustilaginomycotina</taxon>
        <taxon>Exobasidiomycetes</taxon>
        <taxon>Ceraceosorales</taxon>
        <taxon>Ceraceosoraceae</taxon>
        <taxon>Ceraceosorus</taxon>
    </lineage>
</organism>
<proteinExistence type="predicted"/>